<feature type="compositionally biased region" description="Polar residues" evidence="1">
    <location>
        <begin position="558"/>
        <end position="574"/>
    </location>
</feature>
<feature type="region of interest" description="Disordered" evidence="1">
    <location>
        <begin position="44"/>
        <end position="80"/>
    </location>
</feature>
<evidence type="ECO:0000313" key="2">
    <source>
        <dbReference type="EMBL" id="MBF6224018.1"/>
    </source>
</evidence>
<feature type="compositionally biased region" description="Polar residues" evidence="1">
    <location>
        <begin position="588"/>
        <end position="605"/>
    </location>
</feature>
<feature type="compositionally biased region" description="Polar residues" evidence="1">
    <location>
        <begin position="624"/>
        <end position="639"/>
    </location>
</feature>
<dbReference type="Proteomes" id="UP000807309">
    <property type="component" value="Unassembled WGS sequence"/>
</dbReference>
<feature type="compositionally biased region" description="Pro residues" evidence="1">
    <location>
        <begin position="480"/>
        <end position="492"/>
    </location>
</feature>
<keyword evidence="3" id="KW-1185">Reference proteome</keyword>
<organism evidence="2 3">
    <name type="scientific">Nocardia abscessus</name>
    <dbReference type="NCBI Taxonomy" id="120957"/>
    <lineage>
        <taxon>Bacteria</taxon>
        <taxon>Bacillati</taxon>
        <taxon>Actinomycetota</taxon>
        <taxon>Actinomycetes</taxon>
        <taxon>Mycobacteriales</taxon>
        <taxon>Nocardiaceae</taxon>
        <taxon>Nocardia</taxon>
    </lineage>
</organism>
<feature type="region of interest" description="Disordered" evidence="1">
    <location>
        <begin position="480"/>
        <end position="659"/>
    </location>
</feature>
<feature type="compositionally biased region" description="Low complexity" evidence="1">
    <location>
        <begin position="353"/>
        <end position="362"/>
    </location>
</feature>
<sequence length="736" mass="71666">MTRDLPFDEDTEGAERAGDTAYRVATGVARVARAGAYVTGGALVAANGGGVPAQPGESRLDSRQTGWAHSTDPDPDQPSPVVTFPDPVVEPAPFASHGSNVPVAHGSPAPGSLPAPEFTIPGTGVGPAGSLPSFGEDYSGTDAGFPLPTLPGGDAGAHGMQLPGHSGGGVPGLGGIPGTDGGSGTGLTIPGTDGNVSSGFALPGTRSESANELDAPGGHGFGLPGHGLGQAGHGFGLPGANGFVAPGSTVFDLPGTSGLGAAPTAGDPFDGVGQDGDLGMFVGTQWSVDFGIGPNGIYFTSEMKVDAAAGDVGDQLDQYTDWLADGIHVPDGTERAGTEPHAAGPGHSGLLGGLTSPGTSGTQASGVAQPSSAGVAQPQAASGVAQPLAASAPVAPAPAAAVAPAASVAPAAPAPAAAPAAVSAAPVVAATPLQTTIQPDAASTPIANVLAAPEGASVLTAPAAAVPALFDAVRPTPVVKPAPVTDPQPSHPTQPSTPTGTAPTTIVKTTPTPSVPGDVTTPSVPKTPDLDVTKLPGATTLPHGGVTTAPDVPITKTPGATVTQPPAPTHGSTSPDDDVTTPGGVTGRPSTGGTSNSTYPTNDTYPTADVPTHDLPADDVPTVSRPSQPTYSAPDQPTYSAPAHAPTVEPHTPMAPTPVAPVPTQAPIKPQVIDPKPQGISAPLAADTSVVAEHTYDHSALTPVSYGGLSSGLLPGDSAIADTHYQASSVSDISLM</sequence>
<comment type="caution">
    <text evidence="2">The sequence shown here is derived from an EMBL/GenBank/DDBJ whole genome shotgun (WGS) entry which is preliminary data.</text>
</comment>
<proteinExistence type="predicted"/>
<evidence type="ECO:0000313" key="3">
    <source>
        <dbReference type="Proteomes" id="UP000807309"/>
    </source>
</evidence>
<protein>
    <submittedName>
        <fullName evidence="2">Uncharacterized protein</fullName>
    </submittedName>
</protein>
<feature type="compositionally biased region" description="Polar residues" evidence="1">
    <location>
        <begin position="363"/>
        <end position="374"/>
    </location>
</feature>
<reference evidence="2 3" key="1">
    <citation type="submission" date="2020-10" db="EMBL/GenBank/DDBJ databases">
        <title>Identification of Nocardia species via Next-generation sequencing and recognition of intraspecies genetic diversity.</title>
        <authorList>
            <person name="Li P."/>
            <person name="Li P."/>
            <person name="Lu B."/>
        </authorList>
    </citation>
    <scope>NUCLEOTIDE SEQUENCE [LARGE SCALE GENOMIC DNA]</scope>
    <source>
        <strain evidence="2 3">N-11</strain>
    </source>
</reference>
<dbReference type="EMBL" id="JADLRE010000002">
    <property type="protein sequence ID" value="MBF6224018.1"/>
    <property type="molecule type" value="Genomic_DNA"/>
</dbReference>
<feature type="region of interest" description="Disordered" evidence="1">
    <location>
        <begin position="327"/>
        <end position="374"/>
    </location>
</feature>
<dbReference type="RefSeq" id="WP_195031427.1">
    <property type="nucleotide sequence ID" value="NZ_JADLRE010000002.1"/>
</dbReference>
<gene>
    <name evidence="2" type="ORF">IU470_02620</name>
</gene>
<evidence type="ECO:0000256" key="1">
    <source>
        <dbReference type="SAM" id="MobiDB-lite"/>
    </source>
</evidence>
<name>A0ABS0C0W6_9NOCA</name>
<accession>A0ABS0C0W6</accession>
<feature type="compositionally biased region" description="Low complexity" evidence="1">
    <location>
        <begin position="493"/>
        <end position="512"/>
    </location>
</feature>